<evidence type="ECO:0000313" key="18">
    <source>
        <dbReference type="Proteomes" id="UP001155241"/>
    </source>
</evidence>
<dbReference type="InterPro" id="IPR006657">
    <property type="entry name" value="MoPterin_dinucl-bd_dom"/>
</dbReference>
<evidence type="ECO:0000256" key="4">
    <source>
        <dbReference type="ARBA" id="ARBA00022723"/>
    </source>
</evidence>
<dbReference type="GO" id="GO:0006777">
    <property type="term" value="P:Mo-molybdopterin cofactor biosynthetic process"/>
    <property type="evidence" value="ECO:0007669"/>
    <property type="project" value="UniProtKB-UniRule"/>
</dbReference>
<feature type="binding site" evidence="14">
    <location>
        <position position="87"/>
    </location>
    <ligand>
        <name>[4Fe-4S] cluster</name>
        <dbReference type="ChEBI" id="CHEBI:49883"/>
    </ligand>
</feature>
<evidence type="ECO:0000256" key="3">
    <source>
        <dbReference type="ARBA" id="ARBA00022505"/>
    </source>
</evidence>
<comment type="cofactor">
    <cofactor evidence="14">
        <name>[4Fe-4S] cluster</name>
        <dbReference type="ChEBI" id="CHEBI:49883"/>
    </cofactor>
    <text evidence="14">Binds 1 [4Fe-4S] cluster.</text>
</comment>
<evidence type="ECO:0000256" key="14">
    <source>
        <dbReference type="HAMAP-Rule" id="MF_01630"/>
    </source>
</evidence>
<dbReference type="RefSeq" id="WP_252852462.1">
    <property type="nucleotide sequence ID" value="NZ_JAMXLR010000036.1"/>
</dbReference>
<comment type="cofactor">
    <cofactor evidence="14">
        <name>Mo-bis(molybdopterin guanine dinucleotide)</name>
        <dbReference type="ChEBI" id="CHEBI:60539"/>
    </cofactor>
    <text evidence="14">Binds 1 molybdenum-bis(molybdopterin guanine dinucleotide) (Mo-bis-MGD) cofactor per subunit.</text>
</comment>
<feature type="binding site" evidence="14">
    <location>
        <position position="55"/>
    </location>
    <ligand>
        <name>[4Fe-4S] cluster</name>
        <dbReference type="ChEBI" id="CHEBI:49883"/>
    </ligand>
</feature>
<feature type="binding site" evidence="14">
    <location>
        <position position="557"/>
    </location>
    <ligand>
        <name>Mo-bis(molybdopterin guanine dinucleotide)</name>
        <dbReference type="ChEBI" id="CHEBI:60539"/>
    </ligand>
</feature>
<feature type="binding site" evidence="14">
    <location>
        <begin position="709"/>
        <end position="718"/>
    </location>
    <ligand>
        <name>Mo-bis(molybdopterin guanine dinucleotide)</name>
        <dbReference type="ChEBI" id="CHEBI:60539"/>
    </ligand>
</feature>
<feature type="binding site" evidence="14">
    <location>
        <position position="370"/>
    </location>
    <ligand>
        <name>Mo-bis(molybdopterin guanine dinucleotide)</name>
        <dbReference type="ChEBI" id="CHEBI:60539"/>
    </ligand>
</feature>
<feature type="binding site" evidence="14">
    <location>
        <position position="59"/>
    </location>
    <ligand>
        <name>[4Fe-4S] cluster</name>
        <dbReference type="ChEBI" id="CHEBI:49883"/>
    </ligand>
</feature>
<evidence type="ECO:0000256" key="8">
    <source>
        <dbReference type="ARBA" id="ARBA00023002"/>
    </source>
</evidence>
<dbReference type="CDD" id="cd00508">
    <property type="entry name" value="MopB_CT_Fdh-Nap-like"/>
    <property type="match status" value="1"/>
</dbReference>
<feature type="binding site" evidence="14">
    <location>
        <position position="173"/>
    </location>
    <ligand>
        <name>Mo-bis(molybdopterin guanine dinucleotide)</name>
        <dbReference type="ChEBI" id="CHEBI:60539"/>
    </ligand>
</feature>
<feature type="binding site" evidence="14">
    <location>
        <position position="785"/>
    </location>
    <ligand>
        <name>substrate</name>
    </ligand>
</feature>
<dbReference type="Gene3D" id="3.40.228.10">
    <property type="entry name" value="Dimethylsulfoxide Reductase, domain 2"/>
    <property type="match status" value="1"/>
</dbReference>
<accession>A0A9X2FEG5</accession>
<dbReference type="PROSITE" id="PS51669">
    <property type="entry name" value="4FE4S_MOW_BIS_MGD"/>
    <property type="match status" value="1"/>
</dbReference>
<keyword evidence="4 14" id="KW-0479">Metal-binding</keyword>
<dbReference type="AlphaFoldDB" id="A0A9X2FEG5"/>
<dbReference type="GO" id="GO:0050140">
    <property type="term" value="F:nitrate reductase (cytochrome) activity"/>
    <property type="evidence" value="ECO:0007669"/>
    <property type="project" value="UniProtKB-EC"/>
</dbReference>
<feature type="binding site" evidence="14">
    <location>
        <position position="481"/>
    </location>
    <ligand>
        <name>Mo-bis(molybdopterin guanine dinucleotide)</name>
        <dbReference type="ChEBI" id="CHEBI:60539"/>
    </ligand>
</feature>
<reference evidence="17" key="1">
    <citation type="submission" date="2022-06" db="EMBL/GenBank/DDBJ databases">
        <title>Aeoliella straminimaris, a novel planctomycete from sediments.</title>
        <authorList>
            <person name="Vitorino I.R."/>
            <person name="Lage O.M."/>
        </authorList>
    </citation>
    <scope>NUCLEOTIDE SEQUENCE</scope>
    <source>
        <strain evidence="17">ICT_H6.2</strain>
    </source>
</reference>
<keyword evidence="11 14" id="KW-0534">Nitrate assimilation</keyword>
<evidence type="ECO:0000256" key="13">
    <source>
        <dbReference type="ARBA" id="ARBA00055000"/>
    </source>
</evidence>
<feature type="binding site" evidence="14">
    <location>
        <position position="810"/>
    </location>
    <ligand>
        <name>Mo-bis(molybdopterin guanine dinucleotide)</name>
        <dbReference type="ChEBI" id="CHEBI:60539"/>
    </ligand>
</feature>
<name>A0A9X2FEG5_9BACT</name>
<feature type="binding site" evidence="14">
    <location>
        <position position="144"/>
    </location>
    <ligand>
        <name>Mo-bis(molybdopterin guanine dinucleotide)</name>
        <dbReference type="ChEBI" id="CHEBI:60539"/>
    </ligand>
</feature>
<protein>
    <recommendedName>
        <fullName evidence="14">Nitrate reductase</fullName>
        <ecNumber evidence="14">1.9.6.1</ecNumber>
    </recommendedName>
</protein>
<feature type="region of interest" description="Disordered" evidence="15">
    <location>
        <begin position="804"/>
        <end position="832"/>
    </location>
</feature>
<dbReference type="Proteomes" id="UP001155241">
    <property type="component" value="Unassembled WGS sequence"/>
</dbReference>
<dbReference type="InterPro" id="IPR027467">
    <property type="entry name" value="MopterinOxRdtase_cofactor_BS"/>
</dbReference>
<feature type="binding site" evidence="14">
    <location>
        <begin position="507"/>
        <end position="508"/>
    </location>
    <ligand>
        <name>Mo-bis(molybdopterin guanine dinucleotide)</name>
        <dbReference type="ChEBI" id="CHEBI:60539"/>
    </ligand>
</feature>
<dbReference type="InterPro" id="IPR009010">
    <property type="entry name" value="Asp_de-COase-like_dom_sf"/>
</dbReference>
<dbReference type="SUPFAM" id="SSF50692">
    <property type="entry name" value="ADC-like"/>
    <property type="match status" value="1"/>
</dbReference>
<feature type="domain" description="4Fe-4S Mo/W bis-MGD-type" evidence="16">
    <location>
        <begin position="45"/>
        <end position="101"/>
    </location>
</feature>
<dbReference type="InterPro" id="IPR006963">
    <property type="entry name" value="Mopterin_OxRdtase_4Fe-4S_dom"/>
</dbReference>
<dbReference type="GO" id="GO:0030151">
    <property type="term" value="F:molybdenum ion binding"/>
    <property type="evidence" value="ECO:0007669"/>
    <property type="project" value="InterPro"/>
</dbReference>
<dbReference type="GO" id="GO:0042128">
    <property type="term" value="P:nitrate assimilation"/>
    <property type="evidence" value="ECO:0007669"/>
    <property type="project" value="UniProtKB-UniRule"/>
</dbReference>
<comment type="function">
    <text evidence="13">Catalytic subunit of the periplasmic nitrate reductase complex NapAB. Receives electrons from NapB and catalyzes the reduction of nitrate to nitrite.</text>
</comment>
<dbReference type="SUPFAM" id="SSF53706">
    <property type="entry name" value="Formate dehydrogenase/DMSO reductase, domains 1-3"/>
    <property type="match status" value="1"/>
</dbReference>
<comment type="function">
    <text evidence="14">Catalytic subunit of the nitrate reductase complex NapAB. Receives electrons from NapB and catalyzes the reduction of nitrate to nitrite.</text>
</comment>
<keyword evidence="18" id="KW-1185">Reference proteome</keyword>
<evidence type="ECO:0000256" key="1">
    <source>
        <dbReference type="ARBA" id="ARBA00022448"/>
    </source>
</evidence>
<keyword evidence="9 14" id="KW-0408">Iron</keyword>
<dbReference type="Pfam" id="PF01568">
    <property type="entry name" value="Molydop_binding"/>
    <property type="match status" value="1"/>
</dbReference>
<keyword evidence="3 14" id="KW-0500">Molybdenum</keyword>
<dbReference type="GO" id="GO:0009325">
    <property type="term" value="C:nitrate reductase complex"/>
    <property type="evidence" value="ECO:0007669"/>
    <property type="project" value="TreeGrafter"/>
</dbReference>
<evidence type="ECO:0000256" key="15">
    <source>
        <dbReference type="SAM" id="MobiDB-lite"/>
    </source>
</evidence>
<dbReference type="InterPro" id="IPR006656">
    <property type="entry name" value="Mopterin_OxRdtase"/>
</dbReference>
<evidence type="ECO:0000256" key="2">
    <source>
        <dbReference type="ARBA" id="ARBA00022485"/>
    </source>
</evidence>
<evidence type="ECO:0000256" key="6">
    <source>
        <dbReference type="ARBA" id="ARBA00022764"/>
    </source>
</evidence>
<feature type="binding site" evidence="14">
    <location>
        <position position="366"/>
    </location>
    <ligand>
        <name>Mo-bis(molybdopterin guanine dinucleotide)</name>
        <dbReference type="ChEBI" id="CHEBI:60539"/>
    </ligand>
</feature>
<dbReference type="FunFam" id="2.40.40.20:FF:000005">
    <property type="entry name" value="Periplasmic nitrate reductase"/>
    <property type="match status" value="1"/>
</dbReference>
<dbReference type="Pfam" id="PF00384">
    <property type="entry name" value="Molybdopterin"/>
    <property type="match status" value="1"/>
</dbReference>
<comment type="subcellular location">
    <subcellularLocation>
        <location evidence="14">Secreted</location>
    </subcellularLocation>
    <text evidence="14">Membrane-associated.</text>
</comment>
<proteinExistence type="inferred from homology"/>
<dbReference type="InterPro" id="IPR050123">
    <property type="entry name" value="Prok_molybdopt-oxidoreductase"/>
</dbReference>
<sequence length="832" mass="92793">MSLDRREAMKVAAMSAACGLAGSLASRGSAAPQPPLPERPEVPGVEWDKAPCRFCGTGCHVQVGVQDGKVVAIAGDQQAEVNRGLLCVKGYHVGGILYGADRLTKPMLRVDGELQPIEWDEAIDIVARRIMEAGPKFGMYLSGQSTIPEGYAGNKLMRAGLSNNHLDANARLCMASAVTGFLSTYGVDEPAACYDDLDNCDALILWGNNPAEMHPVLFSRVVDRRIRGDEIEIYDIGTRWTRTTERADHHLLMKPHGDLAIANCVAQQLIEWGAVDEDFVAKHCNFRADRTPETTCKHDDYLAMVAEKGSAGLFGEPIDYAQYKELVSFYTPEKASELSGVPAEQLVMLAKLFANKKRRIVSLWCMGMNQHTAGTAINNLVHGIHLLSGHWGKPGDGPQSLTGQPSACGTVREVGTLSHALPGGRLVVNPEHRAELEQRWNLPEGRMNPEIGFHTVKMFEEFCKPTAEGGAINTIWVQVTNPGQSLPNTKKLFKAKEGQPDKFLIVSEVYPTATTELADLVLPSAMWVEKNGVYGNSERRTQQWFKMVDPPGEARDDCWQIIAVARRLLELGHEGLKDKDGEWLFTIRDDNGQEVPIWEWENYYGSVNVDRALFDEYRQFTFLKHKNVAPYDQLVTHRGMRWPVIETANGGFKETRWRFVEGSDVYVEPGKELQFYHSVTKDDRALIWFRPHQDPAETCSGAYPFMLTTGRVLEHWHTGTMTRRVKQLSNAMPKAYLEMNADDAREMGIANGEEVEVRTARGKMRLPVWLNGRARPPRGTLFVPFFDETASINDLTLDAIDPFSKQPDYKKSAARVTKTADLDPHSSDEVQP</sequence>
<dbReference type="PROSITE" id="PS00551">
    <property type="entry name" value="MOLYBDOPTERIN_PROK_1"/>
    <property type="match status" value="1"/>
</dbReference>
<feature type="binding site" evidence="14">
    <location>
        <position position="530"/>
    </location>
    <ligand>
        <name>Mo-bis(molybdopterin guanine dinucleotide)</name>
        <dbReference type="ChEBI" id="CHEBI:60539"/>
    </ligand>
</feature>
<evidence type="ECO:0000256" key="5">
    <source>
        <dbReference type="ARBA" id="ARBA00022729"/>
    </source>
</evidence>
<dbReference type="EC" id="1.9.6.1" evidence="14"/>
<evidence type="ECO:0000256" key="9">
    <source>
        <dbReference type="ARBA" id="ARBA00023004"/>
    </source>
</evidence>
<dbReference type="GO" id="GO:0005506">
    <property type="term" value="F:iron ion binding"/>
    <property type="evidence" value="ECO:0007669"/>
    <property type="project" value="UniProtKB-UniRule"/>
</dbReference>
<dbReference type="GO" id="GO:0051539">
    <property type="term" value="F:4 iron, 4 sulfur cluster binding"/>
    <property type="evidence" value="ECO:0007669"/>
    <property type="project" value="UniProtKB-KW"/>
</dbReference>
<evidence type="ECO:0000256" key="10">
    <source>
        <dbReference type="ARBA" id="ARBA00023014"/>
    </source>
</evidence>
<dbReference type="EMBL" id="JAMXLR010000036">
    <property type="protein sequence ID" value="MCO6044361.1"/>
    <property type="molecule type" value="Genomic_DNA"/>
</dbReference>
<evidence type="ECO:0000256" key="7">
    <source>
        <dbReference type="ARBA" id="ARBA00022982"/>
    </source>
</evidence>
<dbReference type="PANTHER" id="PTHR43105:SF11">
    <property type="entry name" value="PERIPLASMIC NITRATE REDUCTASE"/>
    <property type="match status" value="1"/>
</dbReference>
<comment type="PTM">
    <text evidence="14">Predicted to be exported by the Tat system. The position of the signal peptide cleavage has not been experimentally proven.</text>
</comment>
<keyword evidence="2 14" id="KW-0004">4Fe-4S</keyword>
<dbReference type="InterPro" id="IPR010051">
    <property type="entry name" value="Periplasm_NO3_reductase_lsu"/>
</dbReference>
<feature type="binding site" evidence="14">
    <location>
        <position position="793"/>
    </location>
    <ligand>
        <name>Mo-bis(molybdopterin guanine dinucleotide)</name>
        <dbReference type="ChEBI" id="CHEBI:60539"/>
    </ligand>
</feature>
<dbReference type="Pfam" id="PF04879">
    <property type="entry name" value="Molybdop_Fe4S4"/>
    <property type="match status" value="1"/>
</dbReference>
<dbReference type="InterPro" id="IPR006311">
    <property type="entry name" value="TAT_signal"/>
</dbReference>
<keyword evidence="10 14" id="KW-0411">Iron-sulfur</keyword>
<dbReference type="Gene3D" id="3.30.200.210">
    <property type="match status" value="1"/>
</dbReference>
<dbReference type="SMART" id="SM00926">
    <property type="entry name" value="Molybdop_Fe4S4"/>
    <property type="match status" value="1"/>
</dbReference>
<comment type="similarity">
    <text evidence="14">Belongs to the prokaryotic molybdopterin-containing oxidoreductase family. NasA/NapA/NarB subfamily.</text>
</comment>
<organism evidence="17 18">
    <name type="scientific">Aeoliella straminimaris</name>
    <dbReference type="NCBI Taxonomy" id="2954799"/>
    <lineage>
        <taxon>Bacteria</taxon>
        <taxon>Pseudomonadati</taxon>
        <taxon>Planctomycetota</taxon>
        <taxon>Planctomycetia</taxon>
        <taxon>Pirellulales</taxon>
        <taxon>Lacipirellulaceae</taxon>
        <taxon>Aeoliella</taxon>
    </lineage>
</organism>
<dbReference type="PROSITE" id="PS51318">
    <property type="entry name" value="TAT"/>
    <property type="match status" value="1"/>
</dbReference>
<dbReference type="GO" id="GO:0016020">
    <property type="term" value="C:membrane"/>
    <property type="evidence" value="ECO:0007669"/>
    <property type="project" value="TreeGrafter"/>
</dbReference>
<keyword evidence="5 14" id="KW-0732">Signal</keyword>
<dbReference type="GO" id="GO:0043546">
    <property type="term" value="F:molybdopterin cofactor binding"/>
    <property type="evidence" value="ECO:0007669"/>
    <property type="project" value="InterPro"/>
</dbReference>
<comment type="caution">
    <text evidence="14">Lacks conserved residue(s) required for the propagation of feature annotation.</text>
</comment>
<dbReference type="GO" id="GO:0009055">
    <property type="term" value="F:electron transfer activity"/>
    <property type="evidence" value="ECO:0007669"/>
    <property type="project" value="UniProtKB-UniRule"/>
</dbReference>
<feature type="binding site" evidence="14">
    <location>
        <position position="169"/>
    </location>
    <ligand>
        <name>Mo-bis(molybdopterin guanine dinucleotide)</name>
        <dbReference type="ChEBI" id="CHEBI:60539"/>
    </ligand>
</feature>
<dbReference type="GO" id="GO:0005576">
    <property type="term" value="C:extracellular region"/>
    <property type="evidence" value="ECO:0007669"/>
    <property type="project" value="UniProtKB-SubCell"/>
</dbReference>
<feature type="compositionally biased region" description="Basic and acidic residues" evidence="15">
    <location>
        <begin position="818"/>
        <end position="832"/>
    </location>
</feature>
<keyword evidence="8 14" id="KW-0560">Oxidoreductase</keyword>
<dbReference type="HAMAP" id="MF_01630">
    <property type="entry name" value="Nitrate_reduct_NapA"/>
    <property type="match status" value="1"/>
</dbReference>
<evidence type="ECO:0000256" key="12">
    <source>
        <dbReference type="ARBA" id="ARBA00052176"/>
    </source>
</evidence>
<evidence type="ECO:0000259" key="16">
    <source>
        <dbReference type="PROSITE" id="PS51669"/>
    </source>
</evidence>
<keyword evidence="7 14" id="KW-0249">Electron transport</keyword>
<dbReference type="Gene3D" id="3.40.50.740">
    <property type="match status" value="1"/>
</dbReference>
<feature type="binding site" evidence="14">
    <location>
        <position position="52"/>
    </location>
    <ligand>
        <name>[4Fe-4S] cluster</name>
        <dbReference type="ChEBI" id="CHEBI:49883"/>
    </ligand>
</feature>
<comment type="catalytic activity">
    <reaction evidence="12 14">
        <text>2 Fe(II)-[cytochrome] + nitrate + 2 H(+) = 2 Fe(III)-[cytochrome] + nitrite + H2O</text>
        <dbReference type="Rhea" id="RHEA:12909"/>
        <dbReference type="Rhea" id="RHEA-COMP:11777"/>
        <dbReference type="Rhea" id="RHEA-COMP:11778"/>
        <dbReference type="ChEBI" id="CHEBI:15377"/>
        <dbReference type="ChEBI" id="CHEBI:15378"/>
        <dbReference type="ChEBI" id="CHEBI:16301"/>
        <dbReference type="ChEBI" id="CHEBI:17632"/>
        <dbReference type="ChEBI" id="CHEBI:29033"/>
        <dbReference type="ChEBI" id="CHEBI:29034"/>
        <dbReference type="EC" id="1.9.6.1"/>
    </reaction>
</comment>
<evidence type="ECO:0000313" key="17">
    <source>
        <dbReference type="EMBL" id="MCO6044361.1"/>
    </source>
</evidence>
<comment type="subunit">
    <text evidence="14">Component of the nitrate reductase NapAB complex composed of NapA and NapB.</text>
</comment>
<keyword evidence="6" id="KW-0574">Periplasm</keyword>
<feature type="binding site" evidence="14">
    <location>
        <position position="89"/>
    </location>
    <ligand>
        <name>Mo-bis(molybdopterin guanine dinucleotide)</name>
        <dbReference type="ChEBI" id="CHEBI:60539"/>
    </ligand>
</feature>
<evidence type="ECO:0000256" key="11">
    <source>
        <dbReference type="ARBA" id="ARBA00023063"/>
    </source>
</evidence>
<dbReference type="PANTHER" id="PTHR43105">
    <property type="entry name" value="RESPIRATORY NITRATE REDUCTASE"/>
    <property type="match status" value="1"/>
</dbReference>
<dbReference type="GO" id="GO:0045333">
    <property type="term" value="P:cellular respiration"/>
    <property type="evidence" value="ECO:0007669"/>
    <property type="project" value="UniProtKB-ARBA"/>
</dbReference>
<dbReference type="Gene3D" id="2.40.40.20">
    <property type="match status" value="1"/>
</dbReference>
<comment type="caution">
    <text evidence="17">The sequence shown here is derived from an EMBL/GenBank/DDBJ whole genome shotgun (WGS) entry which is preliminary data.</text>
</comment>
<gene>
    <name evidence="14" type="primary">napA</name>
    <name evidence="17" type="ORF">NG895_10625</name>
</gene>
<keyword evidence="1 14" id="KW-0813">Transport</keyword>